<evidence type="ECO:0000256" key="3">
    <source>
        <dbReference type="ARBA" id="ARBA00022741"/>
    </source>
</evidence>
<evidence type="ECO:0000313" key="6">
    <source>
        <dbReference type="EMBL" id="RHB36273.1"/>
    </source>
</evidence>
<evidence type="ECO:0000256" key="4">
    <source>
        <dbReference type="ARBA" id="ARBA00022840"/>
    </source>
</evidence>
<dbReference type="InterPro" id="IPR017871">
    <property type="entry name" value="ABC_transporter-like_CS"/>
</dbReference>
<dbReference type="PROSITE" id="PS50893">
    <property type="entry name" value="ABC_TRANSPORTER_2"/>
    <property type="match status" value="1"/>
</dbReference>
<dbReference type="Pfam" id="PF08352">
    <property type="entry name" value="oligo_HPY"/>
    <property type="match status" value="1"/>
</dbReference>
<dbReference type="Gene3D" id="3.40.50.300">
    <property type="entry name" value="P-loop containing nucleotide triphosphate hydrolases"/>
    <property type="match status" value="1"/>
</dbReference>
<dbReference type="InterPro" id="IPR003439">
    <property type="entry name" value="ABC_transporter-like_ATP-bd"/>
</dbReference>
<dbReference type="GO" id="GO:0005524">
    <property type="term" value="F:ATP binding"/>
    <property type="evidence" value="ECO:0007669"/>
    <property type="project" value="UniProtKB-KW"/>
</dbReference>
<dbReference type="PANTHER" id="PTHR43776:SF7">
    <property type="entry name" value="D,D-DIPEPTIDE TRANSPORT ATP-BINDING PROTEIN DDPF-RELATED"/>
    <property type="match status" value="1"/>
</dbReference>
<dbReference type="CDD" id="cd03257">
    <property type="entry name" value="ABC_NikE_OppD_transporters"/>
    <property type="match status" value="1"/>
</dbReference>
<dbReference type="AlphaFoldDB" id="A0A413VRT2"/>
<evidence type="ECO:0000313" key="7">
    <source>
        <dbReference type="Proteomes" id="UP000284883"/>
    </source>
</evidence>
<evidence type="ECO:0000259" key="5">
    <source>
        <dbReference type="PROSITE" id="PS50893"/>
    </source>
</evidence>
<proteinExistence type="inferred from homology"/>
<dbReference type="SMART" id="SM00382">
    <property type="entry name" value="AAA"/>
    <property type="match status" value="1"/>
</dbReference>
<evidence type="ECO:0000256" key="2">
    <source>
        <dbReference type="ARBA" id="ARBA00022448"/>
    </source>
</evidence>
<dbReference type="GO" id="GO:0055085">
    <property type="term" value="P:transmembrane transport"/>
    <property type="evidence" value="ECO:0007669"/>
    <property type="project" value="UniProtKB-ARBA"/>
</dbReference>
<dbReference type="GO" id="GO:0015833">
    <property type="term" value="P:peptide transport"/>
    <property type="evidence" value="ECO:0007669"/>
    <property type="project" value="InterPro"/>
</dbReference>
<sequence>MNKILEVENLDKFFKVPGGIVRAVNHVNFSIFEGETLGIVGESGCGKTTCGRTCIGMYEKSGGSVKFREQEVERLKKTDRMAFTKQVQCIFQDPFSSLNPRMTVERILEEGMLVHKIGDSQAERREMAEELLQKVGLKKEYEGRYPHEFSGGQRQRIGIARALSVNPEFIFCDEPISALDVSVQAQILNLLMELQEERRMTYMFVSHDISMVHHISDRIAVFYMGRIVELADADEICKHPVHPYTKALLSAVPIADPWKAKDKKRIIMQGDIPSVIKCHEGCIFKDRCRYADGKCECYDGELKEVEPGHLAACCHAE</sequence>
<dbReference type="Pfam" id="PF00005">
    <property type="entry name" value="ABC_tran"/>
    <property type="match status" value="1"/>
</dbReference>
<dbReference type="InterPro" id="IPR003593">
    <property type="entry name" value="AAA+_ATPase"/>
</dbReference>
<organism evidence="6 7">
    <name type="scientific">Dorea formicigenerans</name>
    <dbReference type="NCBI Taxonomy" id="39486"/>
    <lineage>
        <taxon>Bacteria</taxon>
        <taxon>Bacillati</taxon>
        <taxon>Bacillota</taxon>
        <taxon>Clostridia</taxon>
        <taxon>Lachnospirales</taxon>
        <taxon>Lachnospiraceae</taxon>
        <taxon>Dorea</taxon>
    </lineage>
</organism>
<evidence type="ECO:0000256" key="1">
    <source>
        <dbReference type="ARBA" id="ARBA00005417"/>
    </source>
</evidence>
<comment type="similarity">
    <text evidence="1">Belongs to the ABC transporter superfamily.</text>
</comment>
<feature type="domain" description="ABC transporter" evidence="5">
    <location>
        <begin position="5"/>
        <end position="249"/>
    </location>
</feature>
<keyword evidence="2" id="KW-0813">Transport</keyword>
<keyword evidence="3" id="KW-0547">Nucleotide-binding</keyword>
<gene>
    <name evidence="6" type="ORF">DW885_13230</name>
</gene>
<dbReference type="InterPro" id="IPR027417">
    <property type="entry name" value="P-loop_NTPase"/>
</dbReference>
<dbReference type="FunFam" id="3.40.50.300:FF:000016">
    <property type="entry name" value="Oligopeptide ABC transporter ATP-binding component"/>
    <property type="match status" value="1"/>
</dbReference>
<dbReference type="GO" id="GO:0016887">
    <property type="term" value="F:ATP hydrolysis activity"/>
    <property type="evidence" value="ECO:0007669"/>
    <property type="project" value="InterPro"/>
</dbReference>
<dbReference type="NCBIfam" id="TIGR01727">
    <property type="entry name" value="oligo_HPY"/>
    <property type="match status" value="1"/>
</dbReference>
<dbReference type="InterPro" id="IPR013563">
    <property type="entry name" value="Oligopep_ABC_C"/>
</dbReference>
<dbReference type="Proteomes" id="UP000284883">
    <property type="component" value="Unassembled WGS sequence"/>
</dbReference>
<dbReference type="EMBL" id="QSGQ01000010">
    <property type="protein sequence ID" value="RHB36273.1"/>
    <property type="molecule type" value="Genomic_DNA"/>
</dbReference>
<dbReference type="RefSeq" id="WP_118001522.1">
    <property type="nucleotide sequence ID" value="NZ_QSGQ01000010.1"/>
</dbReference>
<dbReference type="SUPFAM" id="SSF52540">
    <property type="entry name" value="P-loop containing nucleoside triphosphate hydrolases"/>
    <property type="match status" value="1"/>
</dbReference>
<name>A0A413VRT2_9FIRM</name>
<keyword evidence="4 6" id="KW-0067">ATP-binding</keyword>
<dbReference type="PANTHER" id="PTHR43776">
    <property type="entry name" value="TRANSPORT ATP-BINDING PROTEIN"/>
    <property type="match status" value="1"/>
</dbReference>
<dbReference type="PROSITE" id="PS00211">
    <property type="entry name" value="ABC_TRANSPORTER_1"/>
    <property type="match status" value="1"/>
</dbReference>
<reference evidence="6 7" key="1">
    <citation type="submission" date="2018-08" db="EMBL/GenBank/DDBJ databases">
        <title>A genome reference for cultivated species of the human gut microbiota.</title>
        <authorList>
            <person name="Zou Y."/>
            <person name="Xue W."/>
            <person name="Luo G."/>
        </authorList>
    </citation>
    <scope>NUCLEOTIDE SEQUENCE [LARGE SCALE GENOMIC DNA]</scope>
    <source>
        <strain evidence="6 7">AM40-15AC</strain>
    </source>
</reference>
<comment type="caution">
    <text evidence="6">The sequence shown here is derived from an EMBL/GenBank/DDBJ whole genome shotgun (WGS) entry which is preliminary data.</text>
</comment>
<protein>
    <submittedName>
        <fullName evidence="6">ABC transporter ATP-binding protein</fullName>
    </submittedName>
</protein>
<dbReference type="InterPro" id="IPR050319">
    <property type="entry name" value="ABC_transp_ATP-bind"/>
</dbReference>
<accession>A0A413VRT2</accession>